<reference evidence="2" key="1">
    <citation type="journal article" date="2011" name="Proc. Natl. Acad. Sci. U.S.A.">
        <title>Obligate biotrophy features unraveled by the genomic analysis of rust fungi.</title>
        <authorList>
            <person name="Duplessis S."/>
            <person name="Cuomo C.A."/>
            <person name="Lin Y.-C."/>
            <person name="Aerts A."/>
            <person name="Tisserant E."/>
            <person name="Veneault-Fourrey C."/>
            <person name="Joly D.L."/>
            <person name="Hacquard S."/>
            <person name="Amselem J."/>
            <person name="Cantarel B.L."/>
            <person name="Chiu R."/>
            <person name="Coutinho P.M."/>
            <person name="Feau N."/>
            <person name="Field M."/>
            <person name="Frey P."/>
            <person name="Gelhaye E."/>
            <person name="Goldberg J."/>
            <person name="Grabherr M.G."/>
            <person name="Kodira C.D."/>
            <person name="Kohler A."/>
            <person name="Kuees U."/>
            <person name="Lindquist E.A."/>
            <person name="Lucas S.M."/>
            <person name="Mago R."/>
            <person name="Mauceli E."/>
            <person name="Morin E."/>
            <person name="Murat C."/>
            <person name="Pangilinan J.L."/>
            <person name="Park R."/>
            <person name="Pearson M."/>
            <person name="Quesneville H."/>
            <person name="Rouhier N."/>
            <person name="Sakthikumar S."/>
            <person name="Salamov A.A."/>
            <person name="Schmutz J."/>
            <person name="Selles B."/>
            <person name="Shapiro H."/>
            <person name="Tanguay P."/>
            <person name="Tuskan G.A."/>
            <person name="Henrissat B."/>
            <person name="Van de Peer Y."/>
            <person name="Rouze P."/>
            <person name="Ellis J.G."/>
            <person name="Dodds P.N."/>
            <person name="Schein J.E."/>
            <person name="Zhong S."/>
            <person name="Hamelin R.C."/>
            <person name="Grigoriev I.V."/>
            <person name="Szabo L.J."/>
            <person name="Martin F."/>
        </authorList>
    </citation>
    <scope>NUCLEOTIDE SEQUENCE [LARGE SCALE GENOMIC DNA]</scope>
    <source>
        <strain evidence="2">CRL 75-36-700-3 / race SCCL</strain>
    </source>
</reference>
<evidence type="ECO:0000313" key="1">
    <source>
        <dbReference type="EMBL" id="EHS64824.1"/>
    </source>
</evidence>
<protein>
    <submittedName>
        <fullName evidence="1">Uncharacterized protein</fullName>
    </submittedName>
</protein>
<dbReference type="KEGG" id="pgr:PGTG_22466"/>
<dbReference type="GeneID" id="13542042"/>
<accession>H6QUR6</accession>
<evidence type="ECO:0000313" key="2">
    <source>
        <dbReference type="Proteomes" id="UP000008783"/>
    </source>
</evidence>
<sequence length="55" mass="5668">MVTMTRLQTLPGLFTVLTVVHLVGLASGLAQPALSLLTLSNKSSSTGSVVLSQDI</sequence>
<dbReference type="HOGENOM" id="CLU_3033452_0_0_1"/>
<proteinExistence type="predicted"/>
<dbReference type="AlphaFoldDB" id="H6QUR6"/>
<dbReference type="EMBL" id="DS178351">
    <property type="protein sequence ID" value="EHS64824.1"/>
    <property type="molecule type" value="Genomic_DNA"/>
</dbReference>
<name>H6QUR6_PUCGT</name>
<organism evidence="1 2">
    <name type="scientific">Puccinia graminis f. sp. tritici (strain CRL 75-36-700-3 / race SCCL)</name>
    <name type="common">Black stem rust fungus</name>
    <dbReference type="NCBI Taxonomy" id="418459"/>
    <lineage>
        <taxon>Eukaryota</taxon>
        <taxon>Fungi</taxon>
        <taxon>Dikarya</taxon>
        <taxon>Basidiomycota</taxon>
        <taxon>Pucciniomycotina</taxon>
        <taxon>Pucciniomycetes</taxon>
        <taxon>Pucciniales</taxon>
        <taxon>Pucciniaceae</taxon>
        <taxon>Puccinia</taxon>
    </lineage>
</organism>
<dbReference type="Proteomes" id="UP000008783">
    <property type="component" value="Unassembled WGS sequence"/>
</dbReference>
<keyword evidence="2" id="KW-1185">Reference proteome</keyword>
<dbReference type="RefSeq" id="XP_003888747.1">
    <property type="nucleotide sequence ID" value="XM_003888698.1"/>
</dbReference>
<dbReference type="VEuPathDB" id="FungiDB:PGTG_22466"/>
<gene>
    <name evidence="1" type="ORF">PGTG_22466</name>
</gene>
<dbReference type="InParanoid" id="H6QUR6"/>